<sequence>MAEGDRAASGPAGRHRVRLPHRRPACAEGEERCELTANTEGDVVTPHNPIHVNPDTCIRCMICDYVCPGDVIHKEPRSQTLPVIKYPDECWYCGLCEQACPADAITVVFPENMLHPPTSMIELLGRDPD</sequence>
<evidence type="ECO:0000256" key="1">
    <source>
        <dbReference type="ARBA" id="ARBA00022485"/>
    </source>
</evidence>
<dbReference type="InterPro" id="IPR017900">
    <property type="entry name" value="4Fe4S_Fe_S_CS"/>
</dbReference>
<name>A0A2A7NDT8_MYCAG</name>
<dbReference type="Pfam" id="PF12838">
    <property type="entry name" value="Fer4_7"/>
    <property type="match status" value="1"/>
</dbReference>
<keyword evidence="7" id="KW-1185">Reference proteome</keyword>
<dbReference type="Gene3D" id="3.30.70.20">
    <property type="match status" value="2"/>
</dbReference>
<feature type="domain" description="4Fe-4S ferredoxin-type" evidence="5">
    <location>
        <begin position="80"/>
        <end position="110"/>
    </location>
</feature>
<keyword evidence="4" id="KW-0411">Iron-sulfur</keyword>
<comment type="caution">
    <text evidence="6">The sequence shown here is derived from an EMBL/GenBank/DDBJ whole genome shotgun (WGS) entry which is preliminary data.</text>
</comment>
<protein>
    <recommendedName>
        <fullName evidence="5">4Fe-4S ferredoxin-type domain-containing protein</fullName>
    </recommendedName>
</protein>
<evidence type="ECO:0000256" key="4">
    <source>
        <dbReference type="ARBA" id="ARBA00023014"/>
    </source>
</evidence>
<keyword evidence="3" id="KW-0408">Iron</keyword>
<dbReference type="Proteomes" id="UP000220914">
    <property type="component" value="Unassembled WGS sequence"/>
</dbReference>
<keyword evidence="2" id="KW-0479">Metal-binding</keyword>
<accession>A0A2A7NDT8</accession>
<evidence type="ECO:0000256" key="2">
    <source>
        <dbReference type="ARBA" id="ARBA00022723"/>
    </source>
</evidence>
<dbReference type="GO" id="GO:0051539">
    <property type="term" value="F:4 iron, 4 sulfur cluster binding"/>
    <property type="evidence" value="ECO:0007669"/>
    <property type="project" value="UniProtKB-KW"/>
</dbReference>
<dbReference type="AlphaFoldDB" id="A0A2A7NDT8"/>
<organism evidence="6 7">
    <name type="scientific">Mycolicibacterium agri</name>
    <name type="common">Mycobacterium agri</name>
    <dbReference type="NCBI Taxonomy" id="36811"/>
    <lineage>
        <taxon>Bacteria</taxon>
        <taxon>Bacillati</taxon>
        <taxon>Actinomycetota</taxon>
        <taxon>Actinomycetes</taxon>
        <taxon>Mycobacteriales</taxon>
        <taxon>Mycobacteriaceae</taxon>
        <taxon>Mycolicibacterium</taxon>
    </lineage>
</organism>
<dbReference type="InterPro" id="IPR017896">
    <property type="entry name" value="4Fe4S_Fe-S-bd"/>
</dbReference>
<proteinExistence type="predicted"/>
<keyword evidence="1" id="KW-0004">4Fe-4S</keyword>
<dbReference type="PROSITE" id="PS51379">
    <property type="entry name" value="4FE4S_FER_2"/>
    <property type="match status" value="2"/>
</dbReference>
<dbReference type="OrthoDB" id="9800445at2"/>
<evidence type="ECO:0000259" key="5">
    <source>
        <dbReference type="PROSITE" id="PS51379"/>
    </source>
</evidence>
<evidence type="ECO:0000313" key="6">
    <source>
        <dbReference type="EMBL" id="PEG42282.1"/>
    </source>
</evidence>
<dbReference type="InterPro" id="IPR050572">
    <property type="entry name" value="Fe-S_Ferredoxin"/>
</dbReference>
<evidence type="ECO:0000313" key="7">
    <source>
        <dbReference type="Proteomes" id="UP000220914"/>
    </source>
</evidence>
<feature type="domain" description="4Fe-4S ferredoxin-type" evidence="5">
    <location>
        <begin position="48"/>
        <end position="77"/>
    </location>
</feature>
<dbReference type="PANTHER" id="PTHR43687">
    <property type="entry name" value="ADENYLYLSULFATE REDUCTASE, BETA SUBUNIT"/>
    <property type="match status" value="1"/>
</dbReference>
<dbReference type="EMBL" id="PDCP01000003">
    <property type="protein sequence ID" value="PEG42282.1"/>
    <property type="molecule type" value="Genomic_DNA"/>
</dbReference>
<dbReference type="PROSITE" id="PS00198">
    <property type="entry name" value="4FE4S_FER_1"/>
    <property type="match status" value="1"/>
</dbReference>
<dbReference type="GO" id="GO:0046872">
    <property type="term" value="F:metal ion binding"/>
    <property type="evidence" value="ECO:0007669"/>
    <property type="project" value="UniProtKB-KW"/>
</dbReference>
<gene>
    <name evidence="6" type="ORF">CQY20_02405</name>
</gene>
<dbReference type="PANTHER" id="PTHR43687:SF1">
    <property type="entry name" value="FERREDOXIN III"/>
    <property type="match status" value="1"/>
</dbReference>
<evidence type="ECO:0000256" key="3">
    <source>
        <dbReference type="ARBA" id="ARBA00023004"/>
    </source>
</evidence>
<dbReference type="SUPFAM" id="SSF54862">
    <property type="entry name" value="4Fe-4S ferredoxins"/>
    <property type="match status" value="1"/>
</dbReference>
<reference evidence="6 7" key="1">
    <citation type="submission" date="2017-10" db="EMBL/GenBank/DDBJ databases">
        <title>The new phylogeny of genus Mycobacterium.</title>
        <authorList>
            <person name="Tortoli E."/>
            <person name="Trovato A."/>
            <person name="Cirillo D.M."/>
        </authorList>
    </citation>
    <scope>NUCLEOTIDE SEQUENCE [LARGE SCALE GENOMIC DNA]</scope>
    <source>
        <strain evidence="6 7">CCUG37673</strain>
    </source>
</reference>